<dbReference type="GO" id="GO:0000245">
    <property type="term" value="P:spliceosomal complex assembly"/>
    <property type="evidence" value="ECO:0007669"/>
    <property type="project" value="TreeGrafter"/>
</dbReference>
<evidence type="ECO:0000256" key="7">
    <source>
        <dbReference type="ARBA" id="ARBA00047899"/>
    </source>
</evidence>
<evidence type="ECO:0000259" key="9">
    <source>
        <dbReference type="PROSITE" id="PS50011"/>
    </source>
</evidence>
<proteinExistence type="predicted"/>
<comment type="catalytic activity">
    <reaction evidence="7">
        <text>L-threonyl-[protein] + ATP = O-phospho-L-threonyl-[protein] + ADP + H(+)</text>
        <dbReference type="Rhea" id="RHEA:46608"/>
        <dbReference type="Rhea" id="RHEA-COMP:11060"/>
        <dbReference type="Rhea" id="RHEA-COMP:11605"/>
        <dbReference type="ChEBI" id="CHEBI:15378"/>
        <dbReference type="ChEBI" id="CHEBI:30013"/>
        <dbReference type="ChEBI" id="CHEBI:30616"/>
        <dbReference type="ChEBI" id="CHEBI:61977"/>
        <dbReference type="ChEBI" id="CHEBI:456216"/>
        <dbReference type="EC" id="2.7.11.1"/>
    </reaction>
</comment>
<evidence type="ECO:0000256" key="1">
    <source>
        <dbReference type="ARBA" id="ARBA00012513"/>
    </source>
</evidence>
<keyword evidence="6" id="KW-0067">ATP-binding</keyword>
<dbReference type="Gene3D" id="1.10.510.10">
    <property type="entry name" value="Transferase(Phosphotransferase) domain 1"/>
    <property type="match status" value="1"/>
</dbReference>
<name>A0A9W4NCX3_9EURO</name>
<dbReference type="Gene3D" id="3.30.200.20">
    <property type="entry name" value="Phosphorylase Kinase, domain 1"/>
    <property type="match status" value="1"/>
</dbReference>
<feature type="domain" description="Protein kinase" evidence="9">
    <location>
        <begin position="4"/>
        <end position="333"/>
    </location>
</feature>
<dbReference type="SMART" id="SM00220">
    <property type="entry name" value="S_TKc"/>
    <property type="match status" value="1"/>
</dbReference>
<evidence type="ECO:0000256" key="2">
    <source>
        <dbReference type="ARBA" id="ARBA00022527"/>
    </source>
</evidence>
<comment type="caution">
    <text evidence="10">The sequence shown here is derived from an EMBL/GenBank/DDBJ whole genome shotgun (WGS) entry which is preliminary data.</text>
</comment>
<dbReference type="PANTHER" id="PTHR47634">
    <property type="entry name" value="PROTEIN KINASE DOMAIN-CONTAINING PROTEIN-RELATED"/>
    <property type="match status" value="1"/>
</dbReference>
<sequence length="335" mass="37058">MYFIKDTKSLGNGHMANSLLCGYPETSCDLKKDVTLKILKAGASENSQELSIHNELSSAQSHAGKEHVIPLLDHFKHEGPNGVHLCLVFPLMMSDGEAMTIRGKGRNASYVRAISRQITLGLDFLHQNNMIHGDLQPANILFTVNEIQCRDLLIPPEFSPVRWLPGITPDSSAPRYLMVSQRPRGMLDDASASSLIVKIGDLGGAIRRNDSDSSPVTPLPLRAPELIEGQAWDEKIDIWALGCLIFQLATNEPLFPLMSFGCGVEEMRKDLKTLIQQVLGRGHNNFAIHVGERLPSDFGSKDIEAFALFLTSMLEQSPQSRRSTNALLEHFFLVC</sequence>
<keyword evidence="5" id="KW-0418">Kinase</keyword>
<dbReference type="SUPFAM" id="SSF56112">
    <property type="entry name" value="Protein kinase-like (PK-like)"/>
    <property type="match status" value="1"/>
</dbReference>
<dbReference type="GO" id="GO:0050684">
    <property type="term" value="P:regulation of mRNA processing"/>
    <property type="evidence" value="ECO:0007669"/>
    <property type="project" value="TreeGrafter"/>
</dbReference>
<dbReference type="GO" id="GO:0004674">
    <property type="term" value="F:protein serine/threonine kinase activity"/>
    <property type="evidence" value="ECO:0007669"/>
    <property type="project" value="UniProtKB-KW"/>
</dbReference>
<protein>
    <recommendedName>
        <fullName evidence="1">non-specific serine/threonine protein kinase</fullName>
        <ecNumber evidence="1">2.7.11.1</ecNumber>
    </recommendedName>
</protein>
<dbReference type="InterPro" id="IPR051334">
    <property type="entry name" value="SRPK"/>
</dbReference>
<dbReference type="InterPro" id="IPR000719">
    <property type="entry name" value="Prot_kinase_dom"/>
</dbReference>
<dbReference type="PROSITE" id="PS50011">
    <property type="entry name" value="PROTEIN_KINASE_DOM"/>
    <property type="match status" value="1"/>
</dbReference>
<evidence type="ECO:0000313" key="10">
    <source>
        <dbReference type="EMBL" id="CAG8338703.1"/>
    </source>
</evidence>
<dbReference type="Pfam" id="PF00069">
    <property type="entry name" value="Pkinase"/>
    <property type="match status" value="2"/>
</dbReference>
<dbReference type="InterPro" id="IPR011009">
    <property type="entry name" value="Kinase-like_dom_sf"/>
</dbReference>
<dbReference type="EC" id="2.7.11.1" evidence="1"/>
<evidence type="ECO:0000256" key="4">
    <source>
        <dbReference type="ARBA" id="ARBA00022741"/>
    </source>
</evidence>
<dbReference type="Proteomes" id="UP001152649">
    <property type="component" value="Unassembled WGS sequence"/>
</dbReference>
<organism evidence="10 11">
    <name type="scientific">Penicillium salamii</name>
    <dbReference type="NCBI Taxonomy" id="1612424"/>
    <lineage>
        <taxon>Eukaryota</taxon>
        <taxon>Fungi</taxon>
        <taxon>Dikarya</taxon>
        <taxon>Ascomycota</taxon>
        <taxon>Pezizomycotina</taxon>
        <taxon>Eurotiomycetes</taxon>
        <taxon>Eurotiomycetidae</taxon>
        <taxon>Eurotiales</taxon>
        <taxon>Aspergillaceae</taxon>
        <taxon>Penicillium</taxon>
    </lineage>
</organism>
<evidence type="ECO:0000313" key="11">
    <source>
        <dbReference type="Proteomes" id="UP001152649"/>
    </source>
</evidence>
<evidence type="ECO:0000256" key="5">
    <source>
        <dbReference type="ARBA" id="ARBA00022777"/>
    </source>
</evidence>
<comment type="catalytic activity">
    <reaction evidence="8">
        <text>L-seryl-[protein] + ATP = O-phospho-L-seryl-[protein] + ADP + H(+)</text>
        <dbReference type="Rhea" id="RHEA:17989"/>
        <dbReference type="Rhea" id="RHEA-COMP:9863"/>
        <dbReference type="Rhea" id="RHEA-COMP:11604"/>
        <dbReference type="ChEBI" id="CHEBI:15378"/>
        <dbReference type="ChEBI" id="CHEBI:29999"/>
        <dbReference type="ChEBI" id="CHEBI:30616"/>
        <dbReference type="ChEBI" id="CHEBI:83421"/>
        <dbReference type="ChEBI" id="CHEBI:456216"/>
        <dbReference type="EC" id="2.7.11.1"/>
    </reaction>
</comment>
<dbReference type="AlphaFoldDB" id="A0A9W4NCX3"/>
<evidence type="ECO:0000256" key="8">
    <source>
        <dbReference type="ARBA" id="ARBA00048679"/>
    </source>
</evidence>
<keyword evidence="2" id="KW-0723">Serine/threonine-protein kinase</keyword>
<dbReference type="EMBL" id="CAJVPG010000110">
    <property type="protein sequence ID" value="CAG8338703.1"/>
    <property type="molecule type" value="Genomic_DNA"/>
</dbReference>
<keyword evidence="11" id="KW-1185">Reference proteome</keyword>
<keyword evidence="4" id="KW-0547">Nucleotide-binding</keyword>
<reference evidence="10" key="1">
    <citation type="submission" date="2021-07" db="EMBL/GenBank/DDBJ databases">
        <authorList>
            <person name="Branca A.L. A."/>
        </authorList>
    </citation>
    <scope>NUCLEOTIDE SEQUENCE</scope>
</reference>
<keyword evidence="3" id="KW-0808">Transferase</keyword>
<dbReference type="PANTHER" id="PTHR47634:SF9">
    <property type="entry name" value="PROTEIN KINASE DOMAIN-CONTAINING PROTEIN-RELATED"/>
    <property type="match status" value="1"/>
</dbReference>
<evidence type="ECO:0000256" key="3">
    <source>
        <dbReference type="ARBA" id="ARBA00022679"/>
    </source>
</evidence>
<evidence type="ECO:0000256" key="6">
    <source>
        <dbReference type="ARBA" id="ARBA00022840"/>
    </source>
</evidence>
<dbReference type="OrthoDB" id="1659429at2759"/>
<dbReference type="GO" id="GO:0005524">
    <property type="term" value="F:ATP binding"/>
    <property type="evidence" value="ECO:0007669"/>
    <property type="project" value="UniProtKB-KW"/>
</dbReference>
<gene>
    <name evidence="10" type="ORF">PSALAMII_LOCUS2799</name>
</gene>
<accession>A0A9W4NCX3</accession>